<evidence type="ECO:0008006" key="11">
    <source>
        <dbReference type="Google" id="ProtNLM"/>
    </source>
</evidence>
<feature type="transmembrane region" description="Helical" evidence="8">
    <location>
        <begin position="267"/>
        <end position="290"/>
    </location>
</feature>
<gene>
    <name evidence="9" type="ORF">PCANC_17015</name>
</gene>
<evidence type="ECO:0000256" key="1">
    <source>
        <dbReference type="ARBA" id="ARBA00004141"/>
    </source>
</evidence>
<feature type="compositionally biased region" description="Low complexity" evidence="7">
    <location>
        <begin position="24"/>
        <end position="41"/>
    </location>
</feature>
<keyword evidence="4 8" id="KW-0812">Transmembrane</keyword>
<dbReference type="PANTHER" id="PTHR13146">
    <property type="match status" value="1"/>
</dbReference>
<evidence type="ECO:0000313" key="10">
    <source>
        <dbReference type="Proteomes" id="UP000235388"/>
    </source>
</evidence>
<dbReference type="Proteomes" id="UP000235388">
    <property type="component" value="Unassembled WGS sequence"/>
</dbReference>
<keyword evidence="6 8" id="KW-0472">Membrane</keyword>
<evidence type="ECO:0000256" key="7">
    <source>
        <dbReference type="SAM" id="MobiDB-lite"/>
    </source>
</evidence>
<feature type="transmembrane region" description="Helical" evidence="8">
    <location>
        <begin position="369"/>
        <end position="389"/>
    </location>
</feature>
<dbReference type="AlphaFoldDB" id="A0A2N5SG32"/>
<dbReference type="EMBL" id="PGCJ01000990">
    <property type="protein sequence ID" value="PLW12196.1"/>
    <property type="molecule type" value="Genomic_DNA"/>
</dbReference>
<dbReference type="PANTHER" id="PTHR13146:SF0">
    <property type="entry name" value="SOLUTE CARRIER FAMILY 35 MEMBER F6"/>
    <property type="match status" value="1"/>
</dbReference>
<feature type="region of interest" description="Disordered" evidence="7">
    <location>
        <begin position="214"/>
        <end position="237"/>
    </location>
</feature>
<reference evidence="9 10" key="1">
    <citation type="submission" date="2017-11" db="EMBL/GenBank/DDBJ databases">
        <title>De novo assembly and phasing of dikaryotic genomes from two isolates of Puccinia coronata f. sp. avenae, the causal agent of oat crown rust.</title>
        <authorList>
            <person name="Miller M.E."/>
            <person name="Zhang Y."/>
            <person name="Omidvar V."/>
            <person name="Sperschneider J."/>
            <person name="Schwessinger B."/>
            <person name="Raley C."/>
            <person name="Palmer J.M."/>
            <person name="Garnica D."/>
            <person name="Upadhyaya N."/>
            <person name="Rathjen J."/>
            <person name="Taylor J.M."/>
            <person name="Park R.F."/>
            <person name="Dodds P.N."/>
            <person name="Hirsch C.D."/>
            <person name="Kianian S.F."/>
            <person name="Figueroa M."/>
        </authorList>
    </citation>
    <scope>NUCLEOTIDE SEQUENCE [LARGE SCALE GENOMIC DNA]</scope>
    <source>
        <strain evidence="9">12NC29</strain>
    </source>
</reference>
<dbReference type="SUPFAM" id="SSF103481">
    <property type="entry name" value="Multidrug resistance efflux transporter EmrE"/>
    <property type="match status" value="1"/>
</dbReference>
<dbReference type="InterPro" id="IPR037185">
    <property type="entry name" value="EmrE-like"/>
</dbReference>
<keyword evidence="3" id="KW-0762">Sugar transport</keyword>
<evidence type="ECO:0000256" key="3">
    <source>
        <dbReference type="ARBA" id="ARBA00022597"/>
    </source>
</evidence>
<sequence length="550" mass="58806">MKPGTDSRGSRAVPTNLPSPAQPSPVQSSPVQSSPVQSSPAFPKLATSQPRHCSISTSTSISSTSSIQERNTNMPTSASAAILVTGMLVTGCSNSLWSKFQDQQCVENCDDPDPSRRRNFEQPVWQTLNMFVGEACCIVAFFMIQRMSGGRGGAGSAASKERGVYTAVPRDSLEGGLLQEEEAQESTLGDVQQPTPQAAITLSDSLVLPAHLTPRTTTTSSSSIGPPPTPLAVHGPAPAPLATALEPHLLVTQYEPSILHLAGLQKLVFWLPALFDICGTTLMNAGLLFVPVSVFQMMRGALPLWVGLFSILFLNRHLTREKWLSLGIITAGVALVGYAGSLQQQPVQAPAQEIEASTSLVSAQPGAKVVLGLFLIFFAQLFTASQFVIEEKIMSKYEVPPLEAVGLEGVFGLMTTLAAIPVLHMFIGSREGGRGGYFDARTGVEEVLGNARIMWSSLAIAVSIALFNFCGLAVTKTVSATARAVIDTCRAVGIWAVSLALGWEHFSALQLLGFLVLVLGTFLFNDILHYPHAFTRRIRANPPPPEQRLD</sequence>
<evidence type="ECO:0000313" key="9">
    <source>
        <dbReference type="EMBL" id="PLW12196.1"/>
    </source>
</evidence>
<dbReference type="STRING" id="200324.A0A2N5SG32"/>
<comment type="subcellular location">
    <subcellularLocation>
        <location evidence="1">Membrane</location>
        <topology evidence="1">Multi-pass membrane protein</topology>
    </subcellularLocation>
</comment>
<organism evidence="9 10">
    <name type="scientific">Puccinia coronata f. sp. avenae</name>
    <dbReference type="NCBI Taxonomy" id="200324"/>
    <lineage>
        <taxon>Eukaryota</taxon>
        <taxon>Fungi</taxon>
        <taxon>Dikarya</taxon>
        <taxon>Basidiomycota</taxon>
        <taxon>Pucciniomycotina</taxon>
        <taxon>Pucciniomycetes</taxon>
        <taxon>Pucciniales</taxon>
        <taxon>Pucciniaceae</taxon>
        <taxon>Puccinia</taxon>
    </lineage>
</organism>
<keyword evidence="10" id="KW-1185">Reference proteome</keyword>
<evidence type="ECO:0000256" key="5">
    <source>
        <dbReference type="ARBA" id="ARBA00022989"/>
    </source>
</evidence>
<evidence type="ECO:0000256" key="8">
    <source>
        <dbReference type="SAM" id="Phobius"/>
    </source>
</evidence>
<evidence type="ECO:0000256" key="6">
    <source>
        <dbReference type="ARBA" id="ARBA00023136"/>
    </source>
</evidence>
<evidence type="ECO:0000256" key="4">
    <source>
        <dbReference type="ARBA" id="ARBA00022692"/>
    </source>
</evidence>
<dbReference type="InterPro" id="IPR013657">
    <property type="entry name" value="SCL35B1-4/HUT1"/>
</dbReference>
<evidence type="ECO:0000256" key="2">
    <source>
        <dbReference type="ARBA" id="ARBA00022448"/>
    </source>
</evidence>
<keyword evidence="5 8" id="KW-1133">Transmembrane helix</keyword>
<dbReference type="OrthoDB" id="408493at2759"/>
<feature type="compositionally biased region" description="Low complexity" evidence="7">
    <location>
        <begin position="214"/>
        <end position="224"/>
    </location>
</feature>
<feature type="transmembrane region" description="Helical" evidence="8">
    <location>
        <begin position="509"/>
        <end position="528"/>
    </location>
</feature>
<dbReference type="GO" id="GO:0055085">
    <property type="term" value="P:transmembrane transport"/>
    <property type="evidence" value="ECO:0007669"/>
    <property type="project" value="InterPro"/>
</dbReference>
<feature type="transmembrane region" description="Helical" evidence="8">
    <location>
        <begin position="323"/>
        <end position="340"/>
    </location>
</feature>
<dbReference type="Pfam" id="PF08449">
    <property type="entry name" value="UAA"/>
    <property type="match status" value="1"/>
</dbReference>
<feature type="region of interest" description="Disordered" evidence="7">
    <location>
        <begin position="1"/>
        <end position="73"/>
    </location>
</feature>
<comment type="caution">
    <text evidence="9">The sequence shown here is derived from an EMBL/GenBank/DDBJ whole genome shotgun (WGS) entry which is preliminary data.</text>
</comment>
<feature type="transmembrane region" description="Helical" evidence="8">
    <location>
        <begin position="410"/>
        <end position="427"/>
    </location>
</feature>
<proteinExistence type="predicted"/>
<feature type="compositionally biased region" description="Low complexity" evidence="7">
    <location>
        <begin position="54"/>
        <end position="67"/>
    </location>
</feature>
<protein>
    <recommendedName>
        <fullName evidence="11">EamA domain-containing protein</fullName>
    </recommendedName>
</protein>
<feature type="transmembrane region" description="Helical" evidence="8">
    <location>
        <begin position="296"/>
        <end position="314"/>
    </location>
</feature>
<accession>A0A2N5SG32</accession>
<keyword evidence="2" id="KW-0813">Transport</keyword>
<name>A0A2N5SG32_9BASI</name>
<feature type="transmembrane region" description="Helical" evidence="8">
    <location>
        <begin position="453"/>
        <end position="472"/>
    </location>
</feature>
<dbReference type="GO" id="GO:0016020">
    <property type="term" value="C:membrane"/>
    <property type="evidence" value="ECO:0007669"/>
    <property type="project" value="UniProtKB-SubCell"/>
</dbReference>